<name>A0AAD6TM38_9AGAR</name>
<dbReference type="GO" id="GO:0005886">
    <property type="term" value="C:plasma membrane"/>
    <property type="evidence" value="ECO:0007669"/>
    <property type="project" value="TreeGrafter"/>
</dbReference>
<dbReference type="Proteomes" id="UP001222325">
    <property type="component" value="Unassembled WGS sequence"/>
</dbReference>
<dbReference type="GO" id="GO:0008289">
    <property type="term" value="F:lipid binding"/>
    <property type="evidence" value="ECO:0007669"/>
    <property type="project" value="TreeGrafter"/>
</dbReference>
<dbReference type="GO" id="GO:0070941">
    <property type="term" value="P:eisosome assembly"/>
    <property type="evidence" value="ECO:0007669"/>
    <property type="project" value="TreeGrafter"/>
</dbReference>
<evidence type="ECO:0000313" key="2">
    <source>
        <dbReference type="EMBL" id="KAJ7063782.1"/>
    </source>
</evidence>
<sequence>MVHRPADSRLLANLLSQEKDHRLRFCASPASAHLILAVAGSLSTADEALRHYAAAVDRWRDYLKGLKALEDEVGNIMRDREILVTRLIKVSKPTLHASPSSSSLLLSPIQSQSSLAPNTSANAKLAAAQTELQACEAHLAAKEVLLDVHRAALVREGLAGRCRALAECGRRWSAAGSAGAATAEGAARAPSDPDKPLPGVAGSDVSLSRRRAASQIHRRGAAAAVVARVELEPLVPAPVPAMALPAAHAMTDLAVPFAQRVLARRITEEDLLRTSGDGGDAGE</sequence>
<dbReference type="PANTHER" id="PTHR31962">
    <property type="entry name" value="SPHINGOLIPID LONG CHAIN BASE-RESPONSIVE PROTEIN PIL1"/>
    <property type="match status" value="1"/>
</dbReference>
<dbReference type="InterPro" id="IPR027267">
    <property type="entry name" value="AH/BAR_dom_sf"/>
</dbReference>
<dbReference type="InterPro" id="IPR028245">
    <property type="entry name" value="PIL1/LSP1"/>
</dbReference>
<dbReference type="GO" id="GO:0036286">
    <property type="term" value="C:eisosome filament"/>
    <property type="evidence" value="ECO:0007669"/>
    <property type="project" value="TreeGrafter"/>
</dbReference>
<evidence type="ECO:0000256" key="1">
    <source>
        <dbReference type="SAM" id="MobiDB-lite"/>
    </source>
</evidence>
<evidence type="ECO:0000313" key="3">
    <source>
        <dbReference type="Proteomes" id="UP001222325"/>
    </source>
</evidence>
<dbReference type="GO" id="GO:0006897">
    <property type="term" value="P:endocytosis"/>
    <property type="evidence" value="ECO:0007669"/>
    <property type="project" value="TreeGrafter"/>
</dbReference>
<dbReference type="AlphaFoldDB" id="A0AAD6TM38"/>
<organism evidence="2 3">
    <name type="scientific">Mycena belliarum</name>
    <dbReference type="NCBI Taxonomy" id="1033014"/>
    <lineage>
        <taxon>Eukaryota</taxon>
        <taxon>Fungi</taxon>
        <taxon>Dikarya</taxon>
        <taxon>Basidiomycota</taxon>
        <taxon>Agaricomycotina</taxon>
        <taxon>Agaricomycetes</taxon>
        <taxon>Agaricomycetidae</taxon>
        <taxon>Agaricales</taxon>
        <taxon>Marasmiineae</taxon>
        <taxon>Mycenaceae</taxon>
        <taxon>Mycena</taxon>
    </lineage>
</organism>
<dbReference type="EMBL" id="JARJCN010000200">
    <property type="protein sequence ID" value="KAJ7063782.1"/>
    <property type="molecule type" value="Genomic_DNA"/>
</dbReference>
<dbReference type="Gene3D" id="1.20.1270.60">
    <property type="entry name" value="Arfaptin homology (AH) domain/BAR domain"/>
    <property type="match status" value="1"/>
</dbReference>
<dbReference type="PANTHER" id="PTHR31962:SF1">
    <property type="entry name" value="SPHINGOLIPID LONG CHAIN BASE-RESPONSIVE PROTEIN PIL1"/>
    <property type="match status" value="1"/>
</dbReference>
<comment type="caution">
    <text evidence="2">The sequence shown here is derived from an EMBL/GenBank/DDBJ whole genome shotgun (WGS) entry which is preliminary data.</text>
</comment>
<reference evidence="2" key="1">
    <citation type="submission" date="2023-03" db="EMBL/GenBank/DDBJ databases">
        <title>Massive genome expansion in bonnet fungi (Mycena s.s.) driven by repeated elements and novel gene families across ecological guilds.</title>
        <authorList>
            <consortium name="Lawrence Berkeley National Laboratory"/>
            <person name="Harder C.B."/>
            <person name="Miyauchi S."/>
            <person name="Viragh M."/>
            <person name="Kuo A."/>
            <person name="Thoen E."/>
            <person name="Andreopoulos B."/>
            <person name="Lu D."/>
            <person name="Skrede I."/>
            <person name="Drula E."/>
            <person name="Henrissat B."/>
            <person name="Morin E."/>
            <person name="Kohler A."/>
            <person name="Barry K."/>
            <person name="LaButti K."/>
            <person name="Morin E."/>
            <person name="Salamov A."/>
            <person name="Lipzen A."/>
            <person name="Mereny Z."/>
            <person name="Hegedus B."/>
            <person name="Baldrian P."/>
            <person name="Stursova M."/>
            <person name="Weitz H."/>
            <person name="Taylor A."/>
            <person name="Grigoriev I.V."/>
            <person name="Nagy L.G."/>
            <person name="Martin F."/>
            <person name="Kauserud H."/>
        </authorList>
    </citation>
    <scope>NUCLEOTIDE SEQUENCE</scope>
    <source>
        <strain evidence="2">CBHHK173m</strain>
    </source>
</reference>
<feature type="region of interest" description="Disordered" evidence="1">
    <location>
        <begin position="183"/>
        <end position="206"/>
    </location>
</feature>
<keyword evidence="3" id="KW-1185">Reference proteome</keyword>
<accession>A0AAD6TM38</accession>
<protein>
    <submittedName>
        <fullName evidence="2">Uncharacterized protein</fullName>
    </submittedName>
</protein>
<proteinExistence type="predicted"/>
<gene>
    <name evidence="2" type="ORF">B0H15DRAFT_807813</name>
</gene>